<keyword evidence="4" id="KW-1185">Reference proteome</keyword>
<dbReference type="GO" id="GO:0005737">
    <property type="term" value="C:cytoplasm"/>
    <property type="evidence" value="ECO:0007669"/>
    <property type="project" value="TreeGrafter"/>
</dbReference>
<dbReference type="InterPro" id="IPR007573">
    <property type="entry name" value="QWRF"/>
</dbReference>
<evidence type="ECO:0000313" key="3">
    <source>
        <dbReference type="EMBL" id="KAF3324010.1"/>
    </source>
</evidence>
<protein>
    <submittedName>
        <fullName evidence="3">QWRF motif-containing protein 2-like protein</fullName>
    </submittedName>
</protein>
<feature type="region of interest" description="Disordered" evidence="2">
    <location>
        <begin position="195"/>
        <end position="228"/>
    </location>
</feature>
<dbReference type="PANTHER" id="PTHR31807">
    <property type="entry name" value="AUGMIN FAMILY MEMBER"/>
    <property type="match status" value="1"/>
</dbReference>
<accession>A0A833QBU0</accession>
<dbReference type="GO" id="GO:0008017">
    <property type="term" value="F:microtubule binding"/>
    <property type="evidence" value="ECO:0007669"/>
    <property type="project" value="TreeGrafter"/>
</dbReference>
<comment type="caution">
    <text evidence="3">The sequence shown here is derived from an EMBL/GenBank/DDBJ whole genome shotgun (WGS) entry which is preliminary data.</text>
</comment>
<feature type="compositionally biased region" description="Low complexity" evidence="2">
    <location>
        <begin position="1"/>
        <end position="13"/>
    </location>
</feature>
<feature type="compositionally biased region" description="Low complexity" evidence="2">
    <location>
        <begin position="196"/>
        <end position="211"/>
    </location>
</feature>
<reference evidence="3" key="1">
    <citation type="submission" date="2020-01" db="EMBL/GenBank/DDBJ databases">
        <title>Genome sequence of Kobresia littledalei, the first chromosome-level genome in the family Cyperaceae.</title>
        <authorList>
            <person name="Qu G."/>
        </authorList>
    </citation>
    <scope>NUCLEOTIDE SEQUENCE</scope>
    <source>
        <strain evidence="3">C.B.Clarke</strain>
        <tissue evidence="3">Leaf</tissue>
    </source>
</reference>
<evidence type="ECO:0000256" key="1">
    <source>
        <dbReference type="ARBA" id="ARBA00010016"/>
    </source>
</evidence>
<dbReference type="EMBL" id="SWLB01000022">
    <property type="protein sequence ID" value="KAF3324010.1"/>
    <property type="molecule type" value="Genomic_DNA"/>
</dbReference>
<organism evidence="3 4">
    <name type="scientific">Carex littledalei</name>
    <dbReference type="NCBI Taxonomy" id="544730"/>
    <lineage>
        <taxon>Eukaryota</taxon>
        <taxon>Viridiplantae</taxon>
        <taxon>Streptophyta</taxon>
        <taxon>Embryophyta</taxon>
        <taxon>Tracheophyta</taxon>
        <taxon>Spermatophyta</taxon>
        <taxon>Magnoliopsida</taxon>
        <taxon>Liliopsida</taxon>
        <taxon>Poales</taxon>
        <taxon>Cyperaceae</taxon>
        <taxon>Cyperoideae</taxon>
        <taxon>Cariceae</taxon>
        <taxon>Carex</taxon>
        <taxon>Carex subgen. Euthyceras</taxon>
    </lineage>
</organism>
<proteinExistence type="inferred from homology"/>
<dbReference type="OrthoDB" id="1924320at2759"/>
<feature type="region of interest" description="Disordered" evidence="2">
    <location>
        <begin position="97"/>
        <end position="141"/>
    </location>
</feature>
<sequence length="515" mass="56520">MVVAATTPKLAKTTTRHPSPSPILSSSDNSASKARSNSTLRNSTSTSSSTRFSSPLPARSLSATRTRPANATASTTSATTTRSLSVSFQGESFVYQTTKCKDSTPPARKPSPKRQQSIQTPNVAPGSAPGRPATHFPWPSAKMHLSNPIPLTKSLDCSLTKRGPALASAIKSLRRSMMFSDEVVRRNSFDSTEYFLSSDTDSTSSGSLETSIVPRMCFPPPRGGTIPEISNTRVKRVVEPNNPVRKPTMAASPFNGLNRFSGSSPVRRTSGPSRVKNGLSNAKVVSANVEGRRRKKTESRMEEEHLLRVSYSRHLQWCCINAQADVVHAVQKTAAERCLYDAWIAISEKLDSVMLRRLKVHLLKYNLKLMTIFKGQACMRYLEELSVVDRDYFSSLSGLIDALKATTLSLPVTDGAKADTLEVKNAIGSAVDAMQSVSRSICMMLSKVQETKFLVSELADVVVRERDLMQQCRELLSTIAALQNCFRGSPFFDITYQGSKFLPLMKNRALEYFPA</sequence>
<dbReference type="AlphaFoldDB" id="A0A833QBU0"/>
<dbReference type="GO" id="GO:0005880">
    <property type="term" value="C:nuclear microtubule"/>
    <property type="evidence" value="ECO:0007669"/>
    <property type="project" value="TreeGrafter"/>
</dbReference>
<dbReference type="Pfam" id="PF04484">
    <property type="entry name" value="QWRF"/>
    <property type="match status" value="1"/>
</dbReference>
<dbReference type="GO" id="GO:0051225">
    <property type="term" value="P:spindle assembly"/>
    <property type="evidence" value="ECO:0007669"/>
    <property type="project" value="TreeGrafter"/>
</dbReference>
<feature type="compositionally biased region" description="Polar residues" evidence="2">
    <location>
        <begin position="258"/>
        <end position="272"/>
    </location>
</feature>
<feature type="region of interest" description="Disordered" evidence="2">
    <location>
        <begin position="1"/>
        <end position="83"/>
    </location>
</feature>
<comment type="similarity">
    <text evidence="1">Belongs to the QWRF family.</text>
</comment>
<name>A0A833QBU0_9POAL</name>
<dbReference type="Proteomes" id="UP000623129">
    <property type="component" value="Unassembled WGS sequence"/>
</dbReference>
<feature type="compositionally biased region" description="Low complexity" evidence="2">
    <location>
        <begin position="22"/>
        <end position="54"/>
    </location>
</feature>
<evidence type="ECO:0000313" key="4">
    <source>
        <dbReference type="Proteomes" id="UP000623129"/>
    </source>
</evidence>
<feature type="region of interest" description="Disordered" evidence="2">
    <location>
        <begin position="243"/>
        <end position="276"/>
    </location>
</feature>
<evidence type="ECO:0000256" key="2">
    <source>
        <dbReference type="SAM" id="MobiDB-lite"/>
    </source>
</evidence>
<feature type="compositionally biased region" description="Polar residues" evidence="2">
    <location>
        <begin position="113"/>
        <end position="122"/>
    </location>
</feature>
<dbReference type="PANTHER" id="PTHR31807:SF2">
    <property type="entry name" value="PROTEIN SNOWY COTYLEDON 3"/>
    <property type="match status" value="1"/>
</dbReference>
<feature type="compositionally biased region" description="Low complexity" evidence="2">
    <location>
        <begin position="62"/>
        <end position="83"/>
    </location>
</feature>
<gene>
    <name evidence="3" type="ORF">FCM35_KLT11477</name>
</gene>